<sequence length="333" mass="35801">MDNLDTQVLAAAQRWAAAGHRFALVTVARTWGSAPRPPGAWMALRDDGLVQGSVSGGCIEDDLIYRMRAGEFSGSGMQLVRYGVTQDEAHRFGLPCGGTLELVIEEAPDLGALAQMAERIAAGQLVQRRLLLSQGSVEIDGGRAGNALSWDGETLLTQHGPAWRLLLVGAGQISRFLASMAQALGYQVFICDPREEYASEWDVPGTTLLAGMPDDVVLELRLDPHSAVVALTHDPKLDDMMLLEALKSPAFYVGALGSAVNNAKRRERLREYFDLSQAELDRLHGPVGLPIGSRTPPEIAVSILAEMTAVKNAVNPRTVGMAMEADPYACRVG</sequence>
<reference evidence="3 4" key="1">
    <citation type="submission" date="2015-12" db="EMBL/GenBank/DDBJ databases">
        <title>Nitrous oxide reduction kinetics distinguish bacteria harboring typical versus atypical NosZ.</title>
        <authorList>
            <person name="Yoon S."/>
            <person name="Nissen S."/>
            <person name="Park D."/>
            <person name="Sanford R.A."/>
            <person name="Loeffler F.E."/>
        </authorList>
    </citation>
    <scope>NUCLEOTIDE SEQUENCE [LARGE SCALE GENOMIC DNA]</scope>
    <source>
        <strain evidence="3 4">ATCC BAA-841</strain>
    </source>
</reference>
<dbReference type="InterPro" id="IPR052698">
    <property type="entry name" value="MoCofactor_Util/Proc"/>
</dbReference>
<dbReference type="Gene3D" id="3.40.50.720">
    <property type="entry name" value="NAD(P)-binding Rossmann-like Domain"/>
    <property type="match status" value="1"/>
</dbReference>
<dbReference type="Pfam" id="PF02625">
    <property type="entry name" value="XdhC_CoxI"/>
    <property type="match status" value="1"/>
</dbReference>
<dbReference type="SUPFAM" id="SSF52440">
    <property type="entry name" value="PreATP-grasp domain"/>
    <property type="match status" value="1"/>
</dbReference>
<dbReference type="STRING" id="281362.AT959_10845"/>
<dbReference type="InterPro" id="IPR016185">
    <property type="entry name" value="PreATP-grasp_dom_sf"/>
</dbReference>
<name>A0A133XJR3_9RHOO</name>
<protein>
    <recommendedName>
        <fullName evidence="5">Cytochrome oxidase I</fullName>
    </recommendedName>
</protein>
<keyword evidence="4" id="KW-1185">Reference proteome</keyword>
<dbReference type="Proteomes" id="UP000070186">
    <property type="component" value="Unassembled WGS sequence"/>
</dbReference>
<dbReference type="EMBL" id="LODL01000019">
    <property type="protein sequence ID" value="KXB31173.1"/>
    <property type="molecule type" value="Genomic_DNA"/>
</dbReference>
<evidence type="ECO:0000313" key="3">
    <source>
        <dbReference type="EMBL" id="KXB31173.1"/>
    </source>
</evidence>
<dbReference type="PANTHER" id="PTHR30388:SF4">
    <property type="entry name" value="MOLYBDENUM COFACTOR INSERTION CHAPERONE PAOD"/>
    <property type="match status" value="1"/>
</dbReference>
<evidence type="ECO:0000259" key="1">
    <source>
        <dbReference type="Pfam" id="PF02625"/>
    </source>
</evidence>
<dbReference type="InterPro" id="IPR003777">
    <property type="entry name" value="XdhC_CoxI"/>
</dbReference>
<dbReference type="InterPro" id="IPR027051">
    <property type="entry name" value="XdhC_Rossmann_dom"/>
</dbReference>
<feature type="domain" description="XdhC Rossmann" evidence="2">
    <location>
        <begin position="165"/>
        <end position="307"/>
    </location>
</feature>
<evidence type="ECO:0008006" key="5">
    <source>
        <dbReference type="Google" id="ProtNLM"/>
    </source>
</evidence>
<dbReference type="AlphaFoldDB" id="A0A133XJR3"/>
<feature type="domain" description="XdhC- CoxI" evidence="1">
    <location>
        <begin position="15"/>
        <end position="83"/>
    </location>
</feature>
<gene>
    <name evidence="3" type="ORF">AT959_10845</name>
</gene>
<accession>A0A133XJR3</accession>
<evidence type="ECO:0000259" key="2">
    <source>
        <dbReference type="Pfam" id="PF13478"/>
    </source>
</evidence>
<dbReference type="PANTHER" id="PTHR30388">
    <property type="entry name" value="ALDEHYDE OXIDOREDUCTASE MOLYBDENUM COFACTOR ASSEMBLY PROTEIN"/>
    <property type="match status" value="1"/>
</dbReference>
<organism evidence="3 4">
    <name type="scientific">Dechloromonas denitrificans</name>
    <dbReference type="NCBI Taxonomy" id="281362"/>
    <lineage>
        <taxon>Bacteria</taxon>
        <taxon>Pseudomonadati</taxon>
        <taxon>Pseudomonadota</taxon>
        <taxon>Betaproteobacteria</taxon>
        <taxon>Rhodocyclales</taxon>
        <taxon>Azonexaceae</taxon>
        <taxon>Dechloromonas</taxon>
    </lineage>
</organism>
<dbReference type="RefSeq" id="WP_066882976.1">
    <property type="nucleotide sequence ID" value="NZ_LODL01000019.1"/>
</dbReference>
<evidence type="ECO:0000313" key="4">
    <source>
        <dbReference type="Proteomes" id="UP000070186"/>
    </source>
</evidence>
<proteinExistence type="predicted"/>
<dbReference type="Pfam" id="PF13478">
    <property type="entry name" value="XdhC_C"/>
    <property type="match status" value="1"/>
</dbReference>
<comment type="caution">
    <text evidence="3">The sequence shown here is derived from an EMBL/GenBank/DDBJ whole genome shotgun (WGS) entry which is preliminary data.</text>
</comment>